<protein>
    <recommendedName>
        <fullName evidence="13">Endonuclease III homolog</fullName>
        <ecNumber evidence="13">3.2.2.-</ecNumber>
        <ecNumber evidence="13">4.2.99.18</ecNumber>
    </recommendedName>
    <alternativeName>
        <fullName evidence="13">Bifunctional DNA N-glycosylase/DNA-(apurinic or apyrimidinic site) lyase</fullName>
        <shortName evidence="13">DNA glycosylase/AP lyase</shortName>
    </alternativeName>
</protein>
<evidence type="ECO:0000313" key="16">
    <source>
        <dbReference type="EMBL" id="ETW04999.1"/>
    </source>
</evidence>
<dbReference type="GO" id="GO:0006285">
    <property type="term" value="P:base-excision repair, AP site formation"/>
    <property type="evidence" value="ECO:0007669"/>
    <property type="project" value="UniProtKB-UniRule"/>
</dbReference>
<dbReference type="RefSeq" id="XP_008866437.1">
    <property type="nucleotide sequence ID" value="XM_008868215.1"/>
</dbReference>
<dbReference type="Gene3D" id="1.10.340.30">
    <property type="entry name" value="Hypothetical protein, domain 2"/>
    <property type="match status" value="1"/>
</dbReference>
<keyword evidence="10 13" id="KW-0234">DNA repair</keyword>
<evidence type="ECO:0000256" key="13">
    <source>
        <dbReference type="HAMAP-Rule" id="MF_03183"/>
    </source>
</evidence>
<evidence type="ECO:0000256" key="12">
    <source>
        <dbReference type="ARBA" id="ARBA00023295"/>
    </source>
</evidence>
<evidence type="ECO:0000256" key="5">
    <source>
        <dbReference type="ARBA" id="ARBA00022763"/>
    </source>
</evidence>
<dbReference type="GO" id="GO:0140078">
    <property type="term" value="F:class I DNA-(apurinic or apyrimidinic site) endonuclease activity"/>
    <property type="evidence" value="ECO:0007669"/>
    <property type="project" value="UniProtKB-EC"/>
</dbReference>
<dbReference type="STRING" id="157072.A0A024UFF1"/>
<evidence type="ECO:0000256" key="6">
    <source>
        <dbReference type="ARBA" id="ARBA00022801"/>
    </source>
</evidence>
<dbReference type="Pfam" id="PF00633">
    <property type="entry name" value="HHH"/>
    <property type="match status" value="1"/>
</dbReference>
<keyword evidence="13" id="KW-0539">Nucleus</keyword>
<evidence type="ECO:0000256" key="14">
    <source>
        <dbReference type="SAM" id="MobiDB-lite"/>
    </source>
</evidence>
<comment type="function">
    <text evidence="13">Bifunctional DNA N-glycosylase with associated apurinic/apyrimidinic (AP) lyase function that catalyzes the first step in base excision repair (BER), the primary repair pathway for the repair of oxidative DNA damage. The DNA N-glycosylase activity releases the damaged DNA base from DNA by cleaving the N-glycosidic bond, leaving an AP site. The AP lyase activity cleaves the phosphodiester bond 3' to the AP site by a beta-elimination. Primarily recognizes and repairs oxidative base damage of pyrimidines.</text>
</comment>
<proteinExistence type="inferred from homology"/>
<keyword evidence="9" id="KW-0411">Iron-sulfur</keyword>
<dbReference type="GO" id="GO:0000703">
    <property type="term" value="F:oxidized pyrimidine nucleobase lesion DNA N-glycosylase activity"/>
    <property type="evidence" value="ECO:0007669"/>
    <property type="project" value="UniProtKB-UniRule"/>
</dbReference>
<evidence type="ECO:0000256" key="2">
    <source>
        <dbReference type="ARBA" id="ARBA00008343"/>
    </source>
</evidence>
<dbReference type="GO" id="GO:0005739">
    <property type="term" value="C:mitochondrion"/>
    <property type="evidence" value="ECO:0007669"/>
    <property type="project" value="UniProtKB-SubCell"/>
</dbReference>
<dbReference type="SMART" id="SM00525">
    <property type="entry name" value="FES"/>
    <property type="match status" value="1"/>
</dbReference>
<name>A0A024UFF1_9STRA</name>
<dbReference type="EC" id="4.2.99.18" evidence="13"/>
<evidence type="ECO:0000256" key="4">
    <source>
        <dbReference type="ARBA" id="ARBA00022723"/>
    </source>
</evidence>
<keyword evidence="11 13" id="KW-0456">Lyase</keyword>
<dbReference type="GO" id="GO:0005634">
    <property type="term" value="C:nucleus"/>
    <property type="evidence" value="ECO:0007669"/>
    <property type="project" value="UniProtKB-SubCell"/>
</dbReference>
<comment type="caution">
    <text evidence="13">Lacks conserved residue(s) required for the propagation of feature annotation.</text>
</comment>
<evidence type="ECO:0000256" key="8">
    <source>
        <dbReference type="ARBA" id="ARBA00023004"/>
    </source>
</evidence>
<evidence type="ECO:0000256" key="11">
    <source>
        <dbReference type="ARBA" id="ARBA00023239"/>
    </source>
</evidence>
<sequence>MAALSIPPGHRISCASCTRDEGRESWRLRELTGSCLVSSIDIEDCFREAMHLRSRGVLRQTQHVVTPFAQRKRAASGKNRNIKAKTKVEVKTEVAPPSQPTHATSVVKEEPQNSVKVEYAEERNLKQEETNALGLDNTEQVRRGSNDDLDARKLVKKPKLGKTKAPNNWKAIWDGIVGMRADKSAAVDAQGCETFNDPTLDPPVRRFHVLVACMLSSQTKDPVTAAAMDRLRLHGLTIASMLAIKQSDLAALLRPVGFFNNKAKYIQQTCTILQTKYGSDIPSTYDELVALPGVGPKMAHLTMSCAWSNTVGICVDIHVHRISNRLGWAKTWAKAGKSQDPEKTRKELESWLPKQHWNDINALLVGFGQQVCTPLRPNCDSCTVNHLCPAAFKKVSP</sequence>
<comment type="similarity">
    <text evidence="2 13">Belongs to the Nth/MutY family.</text>
</comment>
<evidence type="ECO:0000256" key="10">
    <source>
        <dbReference type="ARBA" id="ARBA00023204"/>
    </source>
</evidence>
<dbReference type="FunFam" id="1.10.1670.10:FF:000003">
    <property type="entry name" value="Endonuclease III homolog"/>
    <property type="match status" value="1"/>
</dbReference>
<dbReference type="SUPFAM" id="SSF48150">
    <property type="entry name" value="DNA-glycosylase"/>
    <property type="match status" value="1"/>
</dbReference>
<dbReference type="PANTHER" id="PTHR43286">
    <property type="entry name" value="ENDONUCLEASE III-LIKE PROTEIN 1"/>
    <property type="match status" value="1"/>
</dbReference>
<dbReference type="FunFam" id="1.10.340.30:FF:000005">
    <property type="entry name" value="Endonuclease III-like protein 1"/>
    <property type="match status" value="1"/>
</dbReference>
<dbReference type="eggNOG" id="KOG1921">
    <property type="taxonomic scope" value="Eukaryota"/>
</dbReference>
<gene>
    <name evidence="13" type="primary">NTH1</name>
    <name evidence="16" type="ORF">H310_04063</name>
</gene>
<reference evidence="16" key="1">
    <citation type="submission" date="2013-12" db="EMBL/GenBank/DDBJ databases">
        <title>The Genome Sequence of Aphanomyces invadans NJM9701.</title>
        <authorList>
            <consortium name="The Broad Institute Genomics Platform"/>
            <person name="Russ C."/>
            <person name="Tyler B."/>
            <person name="van West P."/>
            <person name="Dieguez-Uribeondo J."/>
            <person name="Young S.K."/>
            <person name="Zeng Q."/>
            <person name="Gargeya S."/>
            <person name="Fitzgerald M."/>
            <person name="Abouelleil A."/>
            <person name="Alvarado L."/>
            <person name="Chapman S.B."/>
            <person name="Gainer-Dewar J."/>
            <person name="Goldberg J."/>
            <person name="Griggs A."/>
            <person name="Gujja S."/>
            <person name="Hansen M."/>
            <person name="Howarth C."/>
            <person name="Imamovic A."/>
            <person name="Ireland A."/>
            <person name="Larimer J."/>
            <person name="McCowan C."/>
            <person name="Murphy C."/>
            <person name="Pearson M."/>
            <person name="Poon T.W."/>
            <person name="Priest M."/>
            <person name="Roberts A."/>
            <person name="Saif S."/>
            <person name="Shea T."/>
            <person name="Sykes S."/>
            <person name="Wortman J."/>
            <person name="Nusbaum C."/>
            <person name="Birren B."/>
        </authorList>
    </citation>
    <scope>NUCLEOTIDE SEQUENCE [LARGE SCALE GENOMIC DNA]</scope>
    <source>
        <strain evidence="16">NJM9701</strain>
    </source>
</reference>
<dbReference type="SMART" id="SM00478">
    <property type="entry name" value="ENDO3c"/>
    <property type="match status" value="1"/>
</dbReference>
<dbReference type="InterPro" id="IPR011257">
    <property type="entry name" value="DNA_glycosylase"/>
</dbReference>
<evidence type="ECO:0000256" key="1">
    <source>
        <dbReference type="ARBA" id="ARBA00001966"/>
    </source>
</evidence>
<comment type="cofactor">
    <cofactor evidence="1">
        <name>[4Fe-4S] cluster</name>
        <dbReference type="ChEBI" id="CHEBI:49883"/>
    </cofactor>
</comment>
<dbReference type="EC" id="3.2.2.-" evidence="13"/>
<dbReference type="InterPro" id="IPR003265">
    <property type="entry name" value="HhH-GPD_domain"/>
</dbReference>
<evidence type="ECO:0000256" key="3">
    <source>
        <dbReference type="ARBA" id="ARBA00022485"/>
    </source>
</evidence>
<dbReference type="GeneID" id="20081113"/>
<dbReference type="HAMAP" id="MF_03183">
    <property type="entry name" value="Endonuclease_III_Nth"/>
    <property type="match status" value="1"/>
</dbReference>
<organism evidence="16">
    <name type="scientific">Aphanomyces invadans</name>
    <dbReference type="NCBI Taxonomy" id="157072"/>
    <lineage>
        <taxon>Eukaryota</taxon>
        <taxon>Sar</taxon>
        <taxon>Stramenopiles</taxon>
        <taxon>Oomycota</taxon>
        <taxon>Saprolegniomycetes</taxon>
        <taxon>Saprolegniales</taxon>
        <taxon>Verrucalvaceae</taxon>
        <taxon>Aphanomyces</taxon>
    </lineage>
</organism>
<dbReference type="InterPro" id="IPR000445">
    <property type="entry name" value="HhH_motif"/>
</dbReference>
<dbReference type="OrthoDB" id="2099276at2759"/>
<dbReference type="GO" id="GO:0051539">
    <property type="term" value="F:4 iron, 4 sulfur cluster binding"/>
    <property type="evidence" value="ECO:0007669"/>
    <property type="project" value="UniProtKB-KW"/>
</dbReference>
<dbReference type="EMBL" id="KI913957">
    <property type="protein sequence ID" value="ETW04999.1"/>
    <property type="molecule type" value="Genomic_DNA"/>
</dbReference>
<keyword evidence="3" id="KW-0004">4Fe-4S</keyword>
<keyword evidence="7" id="KW-0809">Transit peptide</keyword>
<comment type="subcellular location">
    <subcellularLocation>
        <location evidence="13">Nucleus</location>
    </subcellularLocation>
    <subcellularLocation>
        <location evidence="13">Mitochondrion</location>
    </subcellularLocation>
</comment>
<dbReference type="InterPro" id="IPR030841">
    <property type="entry name" value="NTH1"/>
</dbReference>
<evidence type="ECO:0000256" key="9">
    <source>
        <dbReference type="ARBA" id="ARBA00023014"/>
    </source>
</evidence>
<dbReference type="GO" id="GO:0006289">
    <property type="term" value="P:nucleotide-excision repair"/>
    <property type="evidence" value="ECO:0007669"/>
    <property type="project" value="TreeGrafter"/>
</dbReference>
<dbReference type="InterPro" id="IPR023170">
    <property type="entry name" value="HhH_base_excis_C"/>
</dbReference>
<comment type="catalytic activity">
    <reaction evidence="13">
        <text>2'-deoxyribonucleotide-(2'-deoxyribose 5'-phosphate)-2'-deoxyribonucleotide-DNA = a 3'-end 2'-deoxyribonucleotide-(2,3-dehydro-2,3-deoxyribose 5'-phosphate)-DNA + a 5'-end 5'-phospho-2'-deoxyribonucleoside-DNA + H(+)</text>
        <dbReference type="Rhea" id="RHEA:66592"/>
        <dbReference type="Rhea" id="RHEA-COMP:13180"/>
        <dbReference type="Rhea" id="RHEA-COMP:16897"/>
        <dbReference type="Rhea" id="RHEA-COMP:17067"/>
        <dbReference type="ChEBI" id="CHEBI:15378"/>
        <dbReference type="ChEBI" id="CHEBI:136412"/>
        <dbReference type="ChEBI" id="CHEBI:157695"/>
        <dbReference type="ChEBI" id="CHEBI:167181"/>
        <dbReference type="EC" id="4.2.99.18"/>
    </reaction>
</comment>
<keyword evidence="13" id="KW-0496">Mitochondrion</keyword>
<accession>A0A024UFF1</accession>
<dbReference type="InterPro" id="IPR003651">
    <property type="entry name" value="Endonuclease3_FeS-loop_motif"/>
</dbReference>
<keyword evidence="5 13" id="KW-0227">DNA damage</keyword>
<dbReference type="CDD" id="cd00056">
    <property type="entry name" value="ENDO3c"/>
    <property type="match status" value="1"/>
</dbReference>
<dbReference type="GO" id="GO:0046872">
    <property type="term" value="F:metal ion binding"/>
    <property type="evidence" value="ECO:0007669"/>
    <property type="project" value="UniProtKB-KW"/>
</dbReference>
<feature type="region of interest" description="Disordered" evidence="14">
    <location>
        <begin position="89"/>
        <end position="112"/>
    </location>
</feature>
<keyword evidence="6 13" id="KW-0378">Hydrolase</keyword>
<dbReference type="Pfam" id="PF00730">
    <property type="entry name" value="HhH-GPD"/>
    <property type="match status" value="1"/>
</dbReference>
<evidence type="ECO:0000259" key="15">
    <source>
        <dbReference type="SMART" id="SM00478"/>
    </source>
</evidence>
<keyword evidence="12 13" id="KW-0326">Glycosidase</keyword>
<dbReference type="VEuPathDB" id="FungiDB:H310_04063"/>
<dbReference type="Gene3D" id="1.10.1670.10">
    <property type="entry name" value="Helix-hairpin-Helix base-excision DNA repair enzymes (C-terminal)"/>
    <property type="match status" value="1"/>
</dbReference>
<dbReference type="PANTHER" id="PTHR43286:SF1">
    <property type="entry name" value="ENDONUCLEASE III-LIKE PROTEIN 1"/>
    <property type="match status" value="1"/>
</dbReference>
<dbReference type="GO" id="GO:0003677">
    <property type="term" value="F:DNA binding"/>
    <property type="evidence" value="ECO:0007669"/>
    <property type="project" value="UniProtKB-UniRule"/>
</dbReference>
<evidence type="ECO:0000256" key="7">
    <source>
        <dbReference type="ARBA" id="ARBA00022946"/>
    </source>
</evidence>
<feature type="domain" description="HhH-GPD" evidence="15">
    <location>
        <begin position="215"/>
        <end position="370"/>
    </location>
</feature>
<keyword evidence="4" id="KW-0479">Metal-binding</keyword>
<dbReference type="AlphaFoldDB" id="A0A024UFF1"/>
<keyword evidence="8" id="KW-0408">Iron</keyword>